<sequence>MLCIRLSRKRNQPNCRIWILSCAKQNFIDYLVDCHYYLASKRSLQK</sequence>
<comment type="caution">
    <text evidence="1">The sequence shown here is derived from an EMBL/GenBank/DDBJ whole genome shotgun (WGS) entry which is preliminary data.</text>
</comment>
<dbReference type="AlphaFoldDB" id="A0A090X1S8"/>
<dbReference type="Proteomes" id="UP000029647">
    <property type="component" value="Unassembled WGS sequence"/>
</dbReference>
<proteinExistence type="predicted"/>
<evidence type="ECO:0000313" key="1">
    <source>
        <dbReference type="EMBL" id="GAL73867.1"/>
    </source>
</evidence>
<organism evidence="1 2">
    <name type="scientific">Nonlabens ulvanivorans</name>
    <name type="common">Persicivirga ulvanivorans</name>
    <dbReference type="NCBI Taxonomy" id="906888"/>
    <lineage>
        <taxon>Bacteria</taxon>
        <taxon>Pseudomonadati</taxon>
        <taxon>Bacteroidota</taxon>
        <taxon>Flavobacteriia</taxon>
        <taxon>Flavobacteriales</taxon>
        <taxon>Flavobacteriaceae</taxon>
        <taxon>Nonlabens</taxon>
    </lineage>
</organism>
<dbReference type="EMBL" id="BBNT01000001">
    <property type="protein sequence ID" value="GAL73867.1"/>
    <property type="molecule type" value="Genomic_DNA"/>
</dbReference>
<gene>
    <name evidence="1" type="ORF">JCM19275_2714</name>
</gene>
<evidence type="ECO:0000313" key="2">
    <source>
        <dbReference type="Proteomes" id="UP000029647"/>
    </source>
</evidence>
<accession>A0A090X1S8</accession>
<reference evidence="1 2" key="1">
    <citation type="journal article" date="2014" name="Genome Announc.">
        <title>Draft Genome Sequences of Marine Flavobacterium Nonlabens Strains NR17, NR24, NR27, NR32, NR33, and Ara13.</title>
        <authorList>
            <person name="Nakanishi M."/>
            <person name="Meirelles P."/>
            <person name="Suzuki R."/>
            <person name="Takatani N."/>
            <person name="Mino S."/>
            <person name="Suda W."/>
            <person name="Oshima K."/>
            <person name="Hattori M."/>
            <person name="Ohkuma M."/>
            <person name="Hosokawa M."/>
            <person name="Miyashita K."/>
            <person name="Thompson F.L."/>
            <person name="Niwa A."/>
            <person name="Sawabe T."/>
            <person name="Sawabe T."/>
        </authorList>
    </citation>
    <scope>NUCLEOTIDE SEQUENCE [LARGE SCALE GENOMIC DNA]</scope>
    <source>
        <strain evidence="2">JCM19275</strain>
    </source>
</reference>
<protein>
    <submittedName>
        <fullName evidence="1">Uncharacterized protein</fullName>
    </submittedName>
</protein>
<name>A0A090X1S8_NONUL</name>